<dbReference type="InterPro" id="IPR045306">
    <property type="entry name" value="SDH-like"/>
</dbReference>
<dbReference type="Pfam" id="PF08240">
    <property type="entry name" value="ADH_N"/>
    <property type="match status" value="1"/>
</dbReference>
<accession>A0A8J2JEL1</accession>
<keyword evidence="4 9" id="KW-0862">Zinc</keyword>
<keyword evidence="12" id="KW-1185">Reference proteome</keyword>
<keyword evidence="3 9" id="KW-0479">Metal-binding</keyword>
<organism evidence="11 12">
    <name type="scientific">Allacma fusca</name>
    <dbReference type="NCBI Taxonomy" id="39272"/>
    <lineage>
        <taxon>Eukaryota</taxon>
        <taxon>Metazoa</taxon>
        <taxon>Ecdysozoa</taxon>
        <taxon>Arthropoda</taxon>
        <taxon>Hexapoda</taxon>
        <taxon>Collembola</taxon>
        <taxon>Symphypleona</taxon>
        <taxon>Sminthuridae</taxon>
        <taxon>Allacma</taxon>
    </lineage>
</organism>
<dbReference type="GO" id="GO:0008270">
    <property type="term" value="F:zinc ion binding"/>
    <property type="evidence" value="ECO:0007669"/>
    <property type="project" value="InterPro"/>
</dbReference>
<evidence type="ECO:0000256" key="4">
    <source>
        <dbReference type="ARBA" id="ARBA00022833"/>
    </source>
</evidence>
<gene>
    <name evidence="11" type="ORF">AFUS01_LOCUS7568</name>
</gene>
<comment type="caution">
    <text evidence="11">The sequence shown here is derived from an EMBL/GenBank/DDBJ whole genome shotgun (WGS) entry which is preliminary data.</text>
</comment>
<protein>
    <recommendedName>
        <fullName evidence="7">Sorbitol dehydrogenase</fullName>
    </recommendedName>
    <alternativeName>
        <fullName evidence="8">Polyol dehydrogenase</fullName>
    </alternativeName>
</protein>
<dbReference type="OrthoDB" id="1879366at2759"/>
<dbReference type="GO" id="GO:0006062">
    <property type="term" value="P:sorbitol catabolic process"/>
    <property type="evidence" value="ECO:0007669"/>
    <property type="project" value="TreeGrafter"/>
</dbReference>
<evidence type="ECO:0000313" key="12">
    <source>
        <dbReference type="Proteomes" id="UP000708208"/>
    </source>
</evidence>
<evidence type="ECO:0000256" key="5">
    <source>
        <dbReference type="ARBA" id="ARBA00023002"/>
    </source>
</evidence>
<dbReference type="PROSITE" id="PS00059">
    <property type="entry name" value="ADH_ZINC"/>
    <property type="match status" value="1"/>
</dbReference>
<dbReference type="FunFam" id="3.40.50.720:FF:000068">
    <property type="entry name" value="Sorbitol dehydrogenase"/>
    <property type="match status" value="1"/>
</dbReference>
<dbReference type="PANTHER" id="PTHR43161">
    <property type="entry name" value="SORBITOL DEHYDROGENASE"/>
    <property type="match status" value="1"/>
</dbReference>
<evidence type="ECO:0000259" key="10">
    <source>
        <dbReference type="SMART" id="SM00829"/>
    </source>
</evidence>
<dbReference type="PANTHER" id="PTHR43161:SF9">
    <property type="entry name" value="SORBITOL DEHYDROGENASE"/>
    <property type="match status" value="1"/>
</dbReference>
<name>A0A8J2JEL1_9HEXA</name>
<dbReference type="EMBL" id="CAJVCH010051228">
    <property type="protein sequence ID" value="CAG7718151.1"/>
    <property type="molecule type" value="Genomic_DNA"/>
</dbReference>
<evidence type="ECO:0000256" key="7">
    <source>
        <dbReference type="ARBA" id="ARBA00026132"/>
    </source>
</evidence>
<evidence type="ECO:0000256" key="1">
    <source>
        <dbReference type="ARBA" id="ARBA00001947"/>
    </source>
</evidence>
<keyword evidence="5" id="KW-0560">Oxidoreductase</keyword>
<dbReference type="GO" id="GO:0003939">
    <property type="term" value="F:L-iditol 2-dehydrogenase (NAD+) activity"/>
    <property type="evidence" value="ECO:0007669"/>
    <property type="project" value="TreeGrafter"/>
</dbReference>
<dbReference type="InterPro" id="IPR013149">
    <property type="entry name" value="ADH-like_C"/>
</dbReference>
<dbReference type="AlphaFoldDB" id="A0A8J2JEL1"/>
<dbReference type="InterPro" id="IPR020843">
    <property type="entry name" value="ER"/>
</dbReference>
<dbReference type="Proteomes" id="UP000708208">
    <property type="component" value="Unassembled WGS sequence"/>
</dbReference>
<comment type="similarity">
    <text evidence="2 9">Belongs to the zinc-containing alcohol dehydrogenase family.</text>
</comment>
<proteinExistence type="inferred from homology"/>
<dbReference type="InterPro" id="IPR013154">
    <property type="entry name" value="ADH-like_N"/>
</dbReference>
<reference evidence="11" key="1">
    <citation type="submission" date="2021-06" db="EMBL/GenBank/DDBJ databases">
        <authorList>
            <person name="Hodson N. C."/>
            <person name="Mongue J. A."/>
            <person name="Jaron S. K."/>
        </authorList>
    </citation>
    <scope>NUCLEOTIDE SEQUENCE</scope>
</reference>
<comment type="cofactor">
    <cofactor evidence="1 9">
        <name>Zn(2+)</name>
        <dbReference type="ChEBI" id="CHEBI:29105"/>
    </cofactor>
</comment>
<evidence type="ECO:0000256" key="3">
    <source>
        <dbReference type="ARBA" id="ARBA00022723"/>
    </source>
</evidence>
<dbReference type="Pfam" id="PF00107">
    <property type="entry name" value="ADH_zinc_N"/>
    <property type="match status" value="1"/>
</dbReference>
<dbReference type="SMART" id="SM00829">
    <property type="entry name" value="PKS_ER"/>
    <property type="match status" value="1"/>
</dbReference>
<dbReference type="CDD" id="cd05285">
    <property type="entry name" value="sorbitol_DH"/>
    <property type="match status" value="1"/>
</dbReference>
<sequence length="355" mass="37570">MAPSLVNEDNLSAVLHKKGDLRLENRPIPEPRDDEVLIRMAVVGICGSDVSFWTKGNIGDFVVKAPMVLGHESSGTVVKVGQKVKHLQPGDRVAIEPGVPCRYCEHCKSGRYNLCPDVDFCATPPSHGNLCRYYTHAADFCFKLPDHVSLEEGALCEPLSVALQACRRAQVSLGHTVLVCGAGPIGLVNLMVARAMGASKILLTDISASRLEVAKELGADQVLLVEPGVEMSQYATEVATLLGGAPDISIECSGAESSIKLAILATVSGGTVVLVGLGPAEVKVPIVNAATREVDIRGVWRYANCYPTALAMIASGSVDVSKLVTHRYALQDALLAYERARTGAGGAIKILISCD</sequence>
<evidence type="ECO:0000256" key="8">
    <source>
        <dbReference type="ARBA" id="ARBA00032485"/>
    </source>
</evidence>
<evidence type="ECO:0000256" key="6">
    <source>
        <dbReference type="ARBA" id="ARBA00023027"/>
    </source>
</evidence>
<keyword evidence="6" id="KW-0520">NAD</keyword>
<evidence type="ECO:0000256" key="9">
    <source>
        <dbReference type="RuleBase" id="RU361277"/>
    </source>
</evidence>
<feature type="domain" description="Enoyl reductase (ER)" evidence="10">
    <location>
        <begin position="19"/>
        <end position="325"/>
    </location>
</feature>
<evidence type="ECO:0000256" key="2">
    <source>
        <dbReference type="ARBA" id="ARBA00008072"/>
    </source>
</evidence>
<evidence type="ECO:0000313" key="11">
    <source>
        <dbReference type="EMBL" id="CAG7718151.1"/>
    </source>
</evidence>
<dbReference type="InterPro" id="IPR002328">
    <property type="entry name" value="ADH_Zn_CS"/>
</dbReference>